<evidence type="ECO:0000256" key="2">
    <source>
        <dbReference type="ARBA" id="ARBA00009047"/>
    </source>
</evidence>
<evidence type="ECO:0000313" key="12">
    <source>
        <dbReference type="EMBL" id="VEU72635.1"/>
    </source>
</evidence>
<keyword evidence="7 9" id="KW-1133">Transmembrane helix</keyword>
<dbReference type="KEGG" id="mgal:NCTC10186_00376"/>
<feature type="coiled-coil region" evidence="10">
    <location>
        <begin position="125"/>
        <end position="152"/>
    </location>
</feature>
<feature type="transmembrane region" description="Helical" evidence="9">
    <location>
        <begin position="715"/>
        <end position="741"/>
    </location>
</feature>
<dbReference type="SUPFAM" id="SSF160964">
    <property type="entry name" value="MalF N-terminal region-like"/>
    <property type="match status" value="1"/>
</dbReference>
<feature type="transmembrane region" description="Helical" evidence="9">
    <location>
        <begin position="659"/>
        <end position="680"/>
    </location>
</feature>
<protein>
    <submittedName>
        <fullName evidence="12">Maltose transport system permease protein malF</fullName>
    </submittedName>
</protein>
<evidence type="ECO:0000313" key="13">
    <source>
        <dbReference type="EMBL" id="VEU72900.1"/>
    </source>
</evidence>
<dbReference type="InterPro" id="IPR035906">
    <property type="entry name" value="MetI-like_sf"/>
</dbReference>
<comment type="similarity">
    <text evidence="2">Belongs to the binding-protein-dependent transport system permease family. MalFG subfamily.</text>
</comment>
<dbReference type="CDD" id="cd06261">
    <property type="entry name" value="TM_PBP2"/>
    <property type="match status" value="1"/>
</dbReference>
<sequence>MEKLKLYNWYGEAFDAKLPETSNNLKAYKHQVNNVFTRLSDNLKTRNNIDKDLFLRAKTKIQDNLKRELNSHQVAYQNKIKVYKDSIKKLSFVNKIESLLEFELKKLKTTKRNNKKYVKDFIYSLENSGDNLNDKLANIEKLESTMNASEAKMFQKYCLFNALLTYLRKFDDLEFNFNKLKKYLVSEEISFLEKHPDPGKFLQEFYSKLEAKRLKMLAEKDRLIKKYQQTKKLQHELYRKERANIILLAKQKIVELENEFNLKTEQNKLRAIEYKDEALSKIKLHKETILKNEKHNQKIVQQIKLKGLNRRKELRHLFAQYKQIQILKFEIRNIKDFLNFLQKEGLKFELPDFGMNHLSYKELQEKKDNLLKIAKSLKFEGQKLVLYQIAMKHFFSCLNLLGVRKEALALWKSQYLEQIAKTYQNYSYEADFKFEQAKANKDWFIDAYKTRHKFLVEKIQAQTELAILKQNGEIDQEKKFAKAEFDRISKEYQANLNSLQAKIKAKEISKQAFANKKIEYKIKAKEAKYTVKLQSKVLRNKSILRTLFIRKSNEQKINKKIYESKINEAQKTIPVETFRNIKFLASFMGLVLPGLPELVLFKQYAKGILMVLFSILVWSAFVPFALGAYWGKMDGIFGFSDLGYHKFVTEPGSFPDARYYLFGGVVSVIVLIISIIYLVVSSIGAYRVAKSLYQGSRPSRWSHTKRWMQTSGFPWMISIFGWVLMVFIVVSPVVTSILLSFTNFGFNHQAPTQSVSWVGLQQWGKWWIFRNANLLSSIGNVMTWTLIWTFASTVLPICLGILIAILTNNSRLKGKKFFRLIFILPWAIPAFVTLGFIKNMFASGETGLINFILGKLFGMNPRSWLQEIGTARILVILVQTWIGYAWIFMLVTGNLQSIPKDIYEAGSVDGAKGKHLFWYLTLPSLLLAIAPMLIGQFVAAFNNFTTISIFTGGGPSYAYSTTFGEASTDIIISWVYKLTNGTVKIDGNQAFGAALATLASLFSIGLAARGFIKSMSRRD</sequence>
<dbReference type="EMBL" id="LR215031">
    <property type="protein sequence ID" value="VEU72635.1"/>
    <property type="molecule type" value="Genomic_DNA"/>
</dbReference>
<keyword evidence="6 9" id="KW-0812">Transmembrane</keyword>
<keyword evidence="14" id="KW-1185">Reference proteome</keyword>
<evidence type="ECO:0000256" key="6">
    <source>
        <dbReference type="ARBA" id="ARBA00022692"/>
    </source>
</evidence>
<dbReference type="PANTHER" id="PTHR47314:SF1">
    <property type="entry name" value="MALTOSE_MALTODEXTRIN TRANSPORT SYSTEM PERMEASE PROTEIN MALF"/>
    <property type="match status" value="1"/>
</dbReference>
<feature type="coiled-coil region" evidence="10">
    <location>
        <begin position="482"/>
        <end position="509"/>
    </location>
</feature>
<dbReference type="Proteomes" id="UP000289862">
    <property type="component" value="Chromosome"/>
</dbReference>
<dbReference type="KEGG" id="mgal:NCTC10186_00099"/>
<evidence type="ECO:0000256" key="5">
    <source>
        <dbReference type="ARBA" id="ARBA00022597"/>
    </source>
</evidence>
<feature type="transmembrane region" description="Helical" evidence="9">
    <location>
        <begin position="916"/>
        <end position="941"/>
    </location>
</feature>
<dbReference type="InterPro" id="IPR000515">
    <property type="entry name" value="MetI-like"/>
</dbReference>
<dbReference type="RefSeq" id="WP_119572242.1">
    <property type="nucleotide sequence ID" value="NZ_LR215031.1"/>
</dbReference>
<evidence type="ECO:0000256" key="8">
    <source>
        <dbReference type="ARBA" id="ARBA00023136"/>
    </source>
</evidence>
<comment type="subcellular location">
    <subcellularLocation>
        <location evidence="1 9">Cell membrane</location>
        <topology evidence="1 9">Multi-pass membrane protein</topology>
    </subcellularLocation>
</comment>
<evidence type="ECO:0000256" key="4">
    <source>
        <dbReference type="ARBA" id="ARBA00022475"/>
    </source>
</evidence>
<keyword evidence="8 9" id="KW-0472">Membrane</keyword>
<evidence type="ECO:0000256" key="10">
    <source>
        <dbReference type="SAM" id="Coils"/>
    </source>
</evidence>
<feature type="transmembrane region" description="Helical" evidence="9">
    <location>
        <begin position="873"/>
        <end position="895"/>
    </location>
</feature>
<proteinExistence type="inferred from homology"/>
<feature type="transmembrane region" description="Helical" evidence="9">
    <location>
        <begin position="781"/>
        <end position="805"/>
    </location>
</feature>
<accession>A0A449AYT3</accession>
<keyword evidence="10" id="KW-0175">Coiled coil</keyword>
<dbReference type="PANTHER" id="PTHR47314">
    <property type="entry name" value="MALTOSE/MALTODEXTRIN TRANSPORT SYSTEM PERMEASE PROTEIN MALF"/>
    <property type="match status" value="1"/>
</dbReference>
<feature type="transmembrane region" description="Helical" evidence="9">
    <location>
        <begin position="583"/>
        <end position="601"/>
    </location>
</feature>
<dbReference type="GO" id="GO:1990060">
    <property type="term" value="C:maltose transport complex"/>
    <property type="evidence" value="ECO:0007669"/>
    <property type="project" value="TreeGrafter"/>
</dbReference>
<gene>
    <name evidence="12" type="primary">malF_1</name>
    <name evidence="13" type="synonym">malF_2</name>
    <name evidence="12" type="ORF">NCTC10186_00099</name>
    <name evidence="13" type="ORF">NCTC10186_00376</name>
</gene>
<dbReference type="GO" id="GO:0015423">
    <property type="term" value="F:ABC-type maltose transporter activity"/>
    <property type="evidence" value="ECO:0007669"/>
    <property type="project" value="TreeGrafter"/>
</dbReference>
<feature type="transmembrane region" description="Helical" evidence="9">
    <location>
        <begin position="608"/>
        <end position="630"/>
    </location>
</feature>
<dbReference type="Gene3D" id="1.10.3720.10">
    <property type="entry name" value="MetI-like"/>
    <property type="match status" value="1"/>
</dbReference>
<feature type="transmembrane region" description="Helical" evidence="9">
    <location>
        <begin position="817"/>
        <end position="837"/>
    </location>
</feature>
<dbReference type="OrthoDB" id="9778687at2"/>
<evidence type="ECO:0000256" key="7">
    <source>
        <dbReference type="ARBA" id="ARBA00022989"/>
    </source>
</evidence>
<dbReference type="AlphaFoldDB" id="A0A449AYT3"/>
<feature type="coiled-coil region" evidence="10">
    <location>
        <begin position="206"/>
        <end position="266"/>
    </location>
</feature>
<keyword evidence="3 9" id="KW-0813">Transport</keyword>
<evidence type="ECO:0000256" key="9">
    <source>
        <dbReference type="RuleBase" id="RU363032"/>
    </source>
</evidence>
<evidence type="ECO:0000313" key="14">
    <source>
        <dbReference type="Proteomes" id="UP000289862"/>
    </source>
</evidence>
<dbReference type="GO" id="GO:0042956">
    <property type="term" value="P:maltodextrin transmembrane transport"/>
    <property type="evidence" value="ECO:0007669"/>
    <property type="project" value="TreeGrafter"/>
</dbReference>
<dbReference type="Pfam" id="PF00528">
    <property type="entry name" value="BPD_transp_1"/>
    <property type="match status" value="1"/>
</dbReference>
<organism evidence="12 14">
    <name type="scientific">Mycoplasmopsis gallopavonis</name>
    <dbReference type="NCBI Taxonomy" id="76629"/>
    <lineage>
        <taxon>Bacteria</taxon>
        <taxon>Bacillati</taxon>
        <taxon>Mycoplasmatota</taxon>
        <taxon>Mycoplasmoidales</taxon>
        <taxon>Metamycoplasmataceae</taxon>
        <taxon>Mycoplasmopsis</taxon>
    </lineage>
</organism>
<name>A0A449AYT3_9BACT</name>
<keyword evidence="5" id="KW-0762">Sugar transport</keyword>
<evidence type="ECO:0000259" key="11">
    <source>
        <dbReference type="PROSITE" id="PS50928"/>
    </source>
</evidence>
<evidence type="ECO:0000256" key="1">
    <source>
        <dbReference type="ARBA" id="ARBA00004651"/>
    </source>
</evidence>
<evidence type="ECO:0000256" key="3">
    <source>
        <dbReference type="ARBA" id="ARBA00022448"/>
    </source>
</evidence>
<dbReference type="PROSITE" id="PS50928">
    <property type="entry name" value="ABC_TM1"/>
    <property type="match status" value="1"/>
</dbReference>
<dbReference type="EMBL" id="LR215031">
    <property type="protein sequence ID" value="VEU72900.1"/>
    <property type="molecule type" value="Genomic_DNA"/>
</dbReference>
<feature type="domain" description="ABC transmembrane type-1" evidence="11">
    <location>
        <begin position="782"/>
        <end position="1008"/>
    </location>
</feature>
<reference evidence="12 14" key="1">
    <citation type="submission" date="2019-01" db="EMBL/GenBank/DDBJ databases">
        <authorList>
            <consortium name="Pathogen Informatics"/>
        </authorList>
    </citation>
    <scope>NUCLEOTIDE SEQUENCE [LARGE SCALE GENOMIC DNA]</scope>
    <source>
        <strain evidence="12 14">NCTC10186</strain>
    </source>
</reference>
<dbReference type="SUPFAM" id="SSF161098">
    <property type="entry name" value="MetI-like"/>
    <property type="match status" value="1"/>
</dbReference>
<keyword evidence="4" id="KW-1003">Cell membrane</keyword>
<feature type="transmembrane region" description="Helical" evidence="9">
    <location>
        <begin position="990"/>
        <end position="1012"/>
    </location>
</feature>